<evidence type="ECO:0000256" key="1">
    <source>
        <dbReference type="SAM" id="MobiDB-lite"/>
    </source>
</evidence>
<feature type="compositionally biased region" description="Low complexity" evidence="1">
    <location>
        <begin position="31"/>
        <end position="46"/>
    </location>
</feature>
<feature type="region of interest" description="Disordered" evidence="1">
    <location>
        <begin position="98"/>
        <end position="120"/>
    </location>
</feature>
<evidence type="ECO:0000313" key="2">
    <source>
        <dbReference type="EnsemblPlants" id="OB04G36660.1"/>
    </source>
</evidence>
<organism evidence="2">
    <name type="scientific">Oryza brachyantha</name>
    <name type="common">malo sina</name>
    <dbReference type="NCBI Taxonomy" id="4533"/>
    <lineage>
        <taxon>Eukaryota</taxon>
        <taxon>Viridiplantae</taxon>
        <taxon>Streptophyta</taxon>
        <taxon>Embryophyta</taxon>
        <taxon>Tracheophyta</taxon>
        <taxon>Spermatophyta</taxon>
        <taxon>Magnoliopsida</taxon>
        <taxon>Liliopsida</taxon>
        <taxon>Poales</taxon>
        <taxon>Poaceae</taxon>
        <taxon>BOP clade</taxon>
        <taxon>Oryzoideae</taxon>
        <taxon>Oryzeae</taxon>
        <taxon>Oryzinae</taxon>
        <taxon>Oryza</taxon>
    </lineage>
</organism>
<name>J3M2P1_ORYBR</name>
<dbReference type="Gramene" id="OB04G36660.1">
    <property type="protein sequence ID" value="OB04G36660.1"/>
    <property type="gene ID" value="OB04G36660"/>
</dbReference>
<dbReference type="EnsemblPlants" id="OB04G36660.1">
    <property type="protein sequence ID" value="OB04G36660.1"/>
    <property type="gene ID" value="OB04G36660"/>
</dbReference>
<proteinExistence type="predicted"/>
<accession>J3M2P1</accession>
<keyword evidence="3" id="KW-1185">Reference proteome</keyword>
<reference evidence="2" key="2">
    <citation type="submission" date="2013-04" db="UniProtKB">
        <authorList>
            <consortium name="EnsemblPlants"/>
        </authorList>
    </citation>
    <scope>IDENTIFICATION</scope>
</reference>
<dbReference type="HOGENOM" id="CLU_1899428_0_0_1"/>
<dbReference type="AlphaFoldDB" id="J3M2P1"/>
<reference evidence="2" key="1">
    <citation type="journal article" date="2013" name="Nat. Commun.">
        <title>Whole-genome sequencing of Oryza brachyantha reveals mechanisms underlying Oryza genome evolution.</title>
        <authorList>
            <person name="Chen J."/>
            <person name="Huang Q."/>
            <person name="Gao D."/>
            <person name="Wang J."/>
            <person name="Lang Y."/>
            <person name="Liu T."/>
            <person name="Li B."/>
            <person name="Bai Z."/>
            <person name="Luis Goicoechea J."/>
            <person name="Liang C."/>
            <person name="Chen C."/>
            <person name="Zhang W."/>
            <person name="Sun S."/>
            <person name="Liao Y."/>
            <person name="Zhang X."/>
            <person name="Yang L."/>
            <person name="Song C."/>
            <person name="Wang M."/>
            <person name="Shi J."/>
            <person name="Liu G."/>
            <person name="Liu J."/>
            <person name="Zhou H."/>
            <person name="Zhou W."/>
            <person name="Yu Q."/>
            <person name="An N."/>
            <person name="Chen Y."/>
            <person name="Cai Q."/>
            <person name="Wang B."/>
            <person name="Liu B."/>
            <person name="Min J."/>
            <person name="Huang Y."/>
            <person name="Wu H."/>
            <person name="Li Z."/>
            <person name="Zhang Y."/>
            <person name="Yin Y."/>
            <person name="Song W."/>
            <person name="Jiang J."/>
            <person name="Jackson S.A."/>
            <person name="Wing R.A."/>
            <person name="Wang J."/>
            <person name="Chen M."/>
        </authorList>
    </citation>
    <scope>NUCLEOTIDE SEQUENCE [LARGE SCALE GENOMIC DNA]</scope>
    <source>
        <strain evidence="2">cv. IRGC 101232</strain>
    </source>
</reference>
<sequence>MNYQQAMKQKPEKARHRPGESARPQQKQRVTTMTTAWPASSSSSAPMPYPVDASELYTQYGRPLVSWPSVACAQRTSPQLVRRRRRRTLYARINHKQATGYSSPCSGARTKARASGANTPTTMIMDAMELTSRS</sequence>
<feature type="compositionally biased region" description="Basic and acidic residues" evidence="1">
    <location>
        <begin position="9"/>
        <end position="20"/>
    </location>
</feature>
<evidence type="ECO:0000313" key="3">
    <source>
        <dbReference type="Proteomes" id="UP000006038"/>
    </source>
</evidence>
<dbReference type="Proteomes" id="UP000006038">
    <property type="component" value="Chromosome 4"/>
</dbReference>
<protein>
    <submittedName>
        <fullName evidence="2">Uncharacterized protein</fullName>
    </submittedName>
</protein>
<feature type="region of interest" description="Disordered" evidence="1">
    <location>
        <begin position="1"/>
        <end position="47"/>
    </location>
</feature>